<dbReference type="Proteomes" id="UP000789831">
    <property type="component" value="Unassembled WGS sequence"/>
</dbReference>
<evidence type="ECO:0000256" key="2">
    <source>
        <dbReference type="ARBA" id="ARBA00022946"/>
    </source>
</evidence>
<protein>
    <recommendedName>
        <fullName evidence="7">Large ribosomal subunit protein mL54</fullName>
    </recommendedName>
</protein>
<evidence type="ECO:0000256" key="4">
    <source>
        <dbReference type="ARBA" id="ARBA00023128"/>
    </source>
</evidence>
<keyword evidence="3" id="KW-0689">Ribosomal protein</keyword>
<keyword evidence="5" id="KW-0687">Ribonucleoprotein</keyword>
<dbReference type="GO" id="GO:0003735">
    <property type="term" value="F:structural constituent of ribosome"/>
    <property type="evidence" value="ECO:0007669"/>
    <property type="project" value="TreeGrafter"/>
</dbReference>
<dbReference type="InterPro" id="IPR013870">
    <property type="entry name" value="Ribosomal_mL54"/>
</dbReference>
<evidence type="ECO:0000256" key="7">
    <source>
        <dbReference type="ARBA" id="ARBA00035179"/>
    </source>
</evidence>
<keyword evidence="4" id="KW-0496">Mitochondrion</keyword>
<evidence type="ECO:0000256" key="6">
    <source>
        <dbReference type="ARBA" id="ARBA00033752"/>
    </source>
</evidence>
<evidence type="ECO:0000256" key="3">
    <source>
        <dbReference type="ARBA" id="ARBA00022980"/>
    </source>
</evidence>
<comment type="similarity">
    <text evidence="6">Belongs to the mitochondrion-specific ribosomal protein mL54 family.</text>
</comment>
<keyword evidence="10" id="KW-1185">Reference proteome</keyword>
<organism evidence="9 10">
    <name type="scientific">Ambispora gerdemannii</name>
    <dbReference type="NCBI Taxonomy" id="144530"/>
    <lineage>
        <taxon>Eukaryota</taxon>
        <taxon>Fungi</taxon>
        <taxon>Fungi incertae sedis</taxon>
        <taxon>Mucoromycota</taxon>
        <taxon>Glomeromycotina</taxon>
        <taxon>Glomeromycetes</taxon>
        <taxon>Archaeosporales</taxon>
        <taxon>Ambisporaceae</taxon>
        <taxon>Ambispora</taxon>
    </lineage>
</organism>
<dbReference type="OrthoDB" id="10252718at2759"/>
<proteinExistence type="inferred from homology"/>
<dbReference type="PANTHER" id="PTHR28595">
    <property type="entry name" value="39S RIBOSOMAL PROTEIN L54, MITOCHONDRIAL"/>
    <property type="match status" value="1"/>
</dbReference>
<name>A0A9N9ASU3_9GLOM</name>
<comment type="caution">
    <text evidence="9">The sequence shown here is derived from an EMBL/GenBank/DDBJ whole genome shotgun (WGS) entry which is preliminary data.</text>
</comment>
<evidence type="ECO:0000313" key="9">
    <source>
        <dbReference type="EMBL" id="CAG8541370.1"/>
    </source>
</evidence>
<comment type="subcellular location">
    <subcellularLocation>
        <location evidence="1">Mitochondrion</location>
    </subcellularLocation>
</comment>
<dbReference type="PANTHER" id="PTHR28595:SF1">
    <property type="entry name" value="LARGE RIBOSOMAL SUBUNIT PROTEIN ML54"/>
    <property type="match status" value="1"/>
</dbReference>
<dbReference type="EMBL" id="CAJVPL010000934">
    <property type="protein sequence ID" value="CAG8541370.1"/>
    <property type="molecule type" value="Genomic_DNA"/>
</dbReference>
<keyword evidence="2" id="KW-0809">Transit peptide</keyword>
<feature type="region of interest" description="Disordered" evidence="8">
    <location>
        <begin position="1"/>
        <end position="34"/>
    </location>
</feature>
<dbReference type="AlphaFoldDB" id="A0A9N9ASU3"/>
<accession>A0A9N9ASU3</accession>
<evidence type="ECO:0000256" key="5">
    <source>
        <dbReference type="ARBA" id="ARBA00023274"/>
    </source>
</evidence>
<feature type="compositionally biased region" description="Low complexity" evidence="8">
    <location>
        <begin position="18"/>
        <end position="27"/>
    </location>
</feature>
<evidence type="ECO:0000256" key="1">
    <source>
        <dbReference type="ARBA" id="ARBA00004173"/>
    </source>
</evidence>
<evidence type="ECO:0000256" key="8">
    <source>
        <dbReference type="SAM" id="MobiDB-lite"/>
    </source>
</evidence>
<dbReference type="Pfam" id="PF08561">
    <property type="entry name" value="Ribosomal_L37"/>
    <property type="match status" value="1"/>
</dbReference>
<dbReference type="GO" id="GO:0005762">
    <property type="term" value="C:mitochondrial large ribosomal subunit"/>
    <property type="evidence" value="ECO:0007669"/>
    <property type="project" value="TreeGrafter"/>
</dbReference>
<gene>
    <name evidence="9" type="ORF">AGERDE_LOCUS6202</name>
</gene>
<evidence type="ECO:0000313" key="10">
    <source>
        <dbReference type="Proteomes" id="UP000789831"/>
    </source>
</evidence>
<sequence>MRSFSICNTHYAKKEKPSQSPLSPSKKSISENAPNTIQATMSISAAPAGTVLQGINYLKDGTDPIALPDHEYPEWLWEILDEKKQKEWANDPTNRQYLRKIRREKIRDANFDKNKNK</sequence>
<reference evidence="9" key="1">
    <citation type="submission" date="2021-06" db="EMBL/GenBank/DDBJ databases">
        <authorList>
            <person name="Kallberg Y."/>
            <person name="Tangrot J."/>
            <person name="Rosling A."/>
        </authorList>
    </citation>
    <scope>NUCLEOTIDE SEQUENCE</scope>
    <source>
        <strain evidence="9">MT106</strain>
    </source>
</reference>